<evidence type="ECO:0000256" key="2">
    <source>
        <dbReference type="SAM" id="SignalP"/>
    </source>
</evidence>
<proteinExistence type="predicted"/>
<feature type="compositionally biased region" description="Polar residues" evidence="1">
    <location>
        <begin position="28"/>
        <end position="42"/>
    </location>
</feature>
<name>A0A9D1VD47_9BACT</name>
<dbReference type="AlphaFoldDB" id="A0A9D1VD47"/>
<evidence type="ECO:0000313" key="3">
    <source>
        <dbReference type="EMBL" id="HIX20605.1"/>
    </source>
</evidence>
<evidence type="ECO:0000313" key="4">
    <source>
        <dbReference type="Proteomes" id="UP000823964"/>
    </source>
</evidence>
<feature type="chain" id="PRO_5039286224" evidence="2">
    <location>
        <begin position="24"/>
        <end position="236"/>
    </location>
</feature>
<feature type="signal peptide" evidence="2">
    <location>
        <begin position="1"/>
        <end position="23"/>
    </location>
</feature>
<dbReference type="Proteomes" id="UP000823964">
    <property type="component" value="Unassembled WGS sequence"/>
</dbReference>
<dbReference type="EMBL" id="DXFQ01000160">
    <property type="protein sequence ID" value="HIX20605.1"/>
    <property type="molecule type" value="Genomic_DNA"/>
</dbReference>
<sequence>MRQYLFAAAAACAALLSHSPIGAEQHPLSHSQEQAPNANPNPSALVDAAIADTADADKKTKRLDSASPVWEGEIPKAIPLPRGEDLAETSDFPELEVPPPGTEGALFSRKPLPAYVNPKNGHLVIEYTLTKLSRDGVNTLMIESCSLSPDGTELTIHRQRLYAPAAEKPQTHFVYKLKTSIPYRFIRDRHLYVFNVENAVIVSCNVFCIKKDRAKPTWKRCIYPAQKWAYGIMSPM</sequence>
<reference evidence="3" key="1">
    <citation type="journal article" date="2021" name="PeerJ">
        <title>Extensive microbial diversity within the chicken gut microbiome revealed by metagenomics and culture.</title>
        <authorList>
            <person name="Gilroy R."/>
            <person name="Ravi A."/>
            <person name="Getino M."/>
            <person name="Pursley I."/>
            <person name="Horton D.L."/>
            <person name="Alikhan N.F."/>
            <person name="Baker D."/>
            <person name="Gharbi K."/>
            <person name="Hall N."/>
            <person name="Watson M."/>
            <person name="Adriaenssens E.M."/>
            <person name="Foster-Nyarko E."/>
            <person name="Jarju S."/>
            <person name="Secka A."/>
            <person name="Antonio M."/>
            <person name="Oren A."/>
            <person name="Chaudhuri R.R."/>
            <person name="La Ragione R."/>
            <person name="Hildebrand F."/>
            <person name="Pallen M.J."/>
        </authorList>
    </citation>
    <scope>NUCLEOTIDE SEQUENCE</scope>
    <source>
        <strain evidence="3">14975</strain>
    </source>
</reference>
<organism evidence="3 4">
    <name type="scientific">Candidatus Akkermansia intestinigallinarum</name>
    <dbReference type="NCBI Taxonomy" id="2838431"/>
    <lineage>
        <taxon>Bacteria</taxon>
        <taxon>Pseudomonadati</taxon>
        <taxon>Verrucomicrobiota</taxon>
        <taxon>Verrucomicrobiia</taxon>
        <taxon>Verrucomicrobiales</taxon>
        <taxon>Akkermansiaceae</taxon>
        <taxon>Akkermansia</taxon>
    </lineage>
</organism>
<gene>
    <name evidence="3" type="ORF">H9862_08415</name>
</gene>
<accession>A0A9D1VD47</accession>
<feature type="region of interest" description="Disordered" evidence="1">
    <location>
        <begin position="24"/>
        <end position="43"/>
    </location>
</feature>
<reference evidence="3" key="2">
    <citation type="submission" date="2021-04" db="EMBL/GenBank/DDBJ databases">
        <authorList>
            <person name="Gilroy R."/>
        </authorList>
    </citation>
    <scope>NUCLEOTIDE SEQUENCE</scope>
    <source>
        <strain evidence="3">14975</strain>
    </source>
</reference>
<protein>
    <submittedName>
        <fullName evidence="3">Uncharacterized protein</fullName>
    </submittedName>
</protein>
<evidence type="ECO:0000256" key="1">
    <source>
        <dbReference type="SAM" id="MobiDB-lite"/>
    </source>
</evidence>
<comment type="caution">
    <text evidence="3">The sequence shown here is derived from an EMBL/GenBank/DDBJ whole genome shotgun (WGS) entry which is preliminary data.</text>
</comment>
<keyword evidence="2" id="KW-0732">Signal</keyword>